<name>A0ABQ8DSW0_BRANA</name>
<dbReference type="Pfam" id="PF07765">
    <property type="entry name" value="KIP1"/>
    <property type="match status" value="2"/>
</dbReference>
<evidence type="ECO:0000313" key="6">
    <source>
        <dbReference type="Proteomes" id="UP000824890"/>
    </source>
</evidence>
<organism evidence="5 6">
    <name type="scientific">Brassica napus</name>
    <name type="common">Rape</name>
    <dbReference type="NCBI Taxonomy" id="3708"/>
    <lineage>
        <taxon>Eukaryota</taxon>
        <taxon>Viridiplantae</taxon>
        <taxon>Streptophyta</taxon>
        <taxon>Embryophyta</taxon>
        <taxon>Tracheophyta</taxon>
        <taxon>Spermatophyta</taxon>
        <taxon>Magnoliopsida</taxon>
        <taxon>eudicotyledons</taxon>
        <taxon>Gunneridae</taxon>
        <taxon>Pentapetalae</taxon>
        <taxon>rosids</taxon>
        <taxon>malvids</taxon>
        <taxon>Brassicales</taxon>
        <taxon>Brassicaceae</taxon>
        <taxon>Brassiceae</taxon>
        <taxon>Brassica</taxon>
    </lineage>
</organism>
<feature type="compositionally biased region" description="Polar residues" evidence="3">
    <location>
        <begin position="175"/>
        <end position="192"/>
    </location>
</feature>
<dbReference type="InterPro" id="IPR011684">
    <property type="entry name" value="NAB"/>
</dbReference>
<feature type="domain" description="NAB" evidence="4">
    <location>
        <begin position="396"/>
        <end position="476"/>
    </location>
</feature>
<feature type="domain" description="NAB" evidence="4">
    <location>
        <begin position="88"/>
        <end position="168"/>
    </location>
</feature>
<dbReference type="InterPro" id="IPR051861">
    <property type="entry name" value="NET_actin-binding_domain"/>
</dbReference>
<evidence type="ECO:0000256" key="2">
    <source>
        <dbReference type="ARBA" id="ARBA00038006"/>
    </source>
</evidence>
<gene>
    <name evidence="5" type="ORF">HID58_009577</name>
</gene>
<dbReference type="PANTHER" id="PTHR32258">
    <property type="entry name" value="PROTEIN NETWORKED 4A"/>
    <property type="match status" value="1"/>
</dbReference>
<feature type="compositionally biased region" description="Polar residues" evidence="3">
    <location>
        <begin position="474"/>
        <end position="493"/>
    </location>
</feature>
<dbReference type="Gene3D" id="1.10.287.1490">
    <property type="match status" value="1"/>
</dbReference>
<keyword evidence="6" id="KW-1185">Reference proteome</keyword>
<dbReference type="EMBL" id="JAGKQM010000003">
    <property type="protein sequence ID" value="KAH0932460.1"/>
    <property type="molecule type" value="Genomic_DNA"/>
</dbReference>
<reference evidence="5 6" key="1">
    <citation type="submission" date="2021-05" db="EMBL/GenBank/DDBJ databases">
        <title>Genome Assembly of Synthetic Allotetraploid Brassica napus Reveals Homoeologous Exchanges between Subgenomes.</title>
        <authorList>
            <person name="Davis J.T."/>
        </authorList>
    </citation>
    <scope>NUCLEOTIDE SEQUENCE [LARGE SCALE GENOMIC DNA]</scope>
    <source>
        <strain evidence="6">cv. Da-Ae</strain>
        <tissue evidence="5">Seedling</tissue>
    </source>
</reference>
<keyword evidence="1" id="KW-0175">Coiled coil</keyword>
<feature type="region of interest" description="Disordered" evidence="3">
    <location>
        <begin position="473"/>
        <end position="529"/>
    </location>
</feature>
<evidence type="ECO:0000313" key="5">
    <source>
        <dbReference type="EMBL" id="KAH0932460.1"/>
    </source>
</evidence>
<proteinExistence type="inferred from homology"/>
<dbReference type="PANTHER" id="PTHR32258:SF53">
    <property type="entry name" value="PROTEIN NETWORKED 4B"/>
    <property type="match status" value="1"/>
</dbReference>
<dbReference type="Proteomes" id="UP000824890">
    <property type="component" value="Unassembled WGS sequence"/>
</dbReference>
<evidence type="ECO:0000259" key="4">
    <source>
        <dbReference type="PROSITE" id="PS51774"/>
    </source>
</evidence>
<comment type="caution">
    <text evidence="5">The sequence shown here is derived from an EMBL/GenBank/DDBJ whole genome shotgun (WGS) entry which is preliminary data.</text>
</comment>
<protein>
    <recommendedName>
        <fullName evidence="4">NAB domain-containing protein</fullName>
    </recommendedName>
</protein>
<evidence type="ECO:0000256" key="1">
    <source>
        <dbReference type="ARBA" id="ARBA00023054"/>
    </source>
</evidence>
<feature type="region of interest" description="Disordered" evidence="3">
    <location>
        <begin position="175"/>
        <end position="230"/>
    </location>
</feature>
<feature type="compositionally biased region" description="Low complexity" evidence="3">
    <location>
        <begin position="504"/>
        <end position="513"/>
    </location>
</feature>
<sequence>QKLFVLELCKVRWVVKVSRVLFCPNCFNKLKQIFNIYQTVKPFNILLVTSLTILNLLVGVSKFLYTSQSHGLDLSKKQFKKSMTKKSHSWWWDSHNCPKNSKWLAQNLEKMDDRVKHMLKLIEEDADSFAKKAQMYYQKRPELIHLVEEFYRMYRALAERYDQASGELQKIHLSGIQSQGSLEKSSPTNSQEKSSHPHKEEEDSSSLSDSDSDSKSVPDHSSVNDEDGDEALIRRMADLELELQETKEKLHLQQERLNGDNNTDLLQKITVYEGELKEANVKIRMQEKEIANLKIELKSCISSEAETQLGVEQESLDLVKEETKDAGATLFCATTSGGRYKGLYEDHSMSILNHKLSVLLHLCKGFLRFSTPLKVMASSAALSKKQFKRSTTKKSHSWWWDSHNCPKNSKWLAENLEKMDDRVKHMLKLIEEDADSFAKKAQMYYQKRPELIHLVEEFYRMYRALAERYDQASGELQKNQQSQGSLDQPSPTSSRRHKDEEESSSLTDSGSDSDSVHDHSSASDEDGDEALIRRMAELELELQETKQKLLLQQECDNGDNNTDLLQKITVYEGELREANEQIRMQEEEIANLKVELQSCMSSGAEEKLKLAQNDADTLRNKLNAEKKEVSKLVERLAMVKTSLQDRDNEVRSLKTAVSDAEEKIFPEKAQIKGEMSKLVEERNQLGEQLRELESHVRLILEEKAGIEEKLKVESEKLSVMKDESNVLRDEIGKREEKIKEMEKHMKELHMEQVRLRRRSSELAEEVERTRVAASEVADQKREAIRQLCMSLDYYKDGYERLWNVVAGHKRGVVLAS</sequence>
<dbReference type="PROSITE" id="PS51774">
    <property type="entry name" value="NAB"/>
    <property type="match status" value="2"/>
</dbReference>
<accession>A0ABQ8DSW0</accession>
<feature type="non-terminal residue" evidence="5">
    <location>
        <position position="1"/>
    </location>
</feature>
<evidence type="ECO:0000256" key="3">
    <source>
        <dbReference type="SAM" id="MobiDB-lite"/>
    </source>
</evidence>
<comment type="similarity">
    <text evidence="2">Belongs to the NET family.</text>
</comment>